<keyword evidence="2" id="KW-1185">Reference proteome</keyword>
<reference evidence="1 2" key="1">
    <citation type="submission" date="2014-04" db="EMBL/GenBank/DDBJ databases">
        <authorList>
            <consortium name="DOE Joint Genome Institute"/>
            <person name="Kuo A."/>
            <person name="Kohler A."/>
            <person name="Nagy L.G."/>
            <person name="Floudas D."/>
            <person name="Copeland A."/>
            <person name="Barry K.W."/>
            <person name="Cichocki N."/>
            <person name="Veneault-Fourrey C."/>
            <person name="LaButti K."/>
            <person name="Lindquist E.A."/>
            <person name="Lipzen A."/>
            <person name="Lundell T."/>
            <person name="Morin E."/>
            <person name="Murat C."/>
            <person name="Sun H."/>
            <person name="Tunlid A."/>
            <person name="Henrissat B."/>
            <person name="Grigoriev I.V."/>
            <person name="Hibbett D.S."/>
            <person name="Martin F."/>
            <person name="Nordberg H.P."/>
            <person name="Cantor M.N."/>
            <person name="Hua S.X."/>
        </authorList>
    </citation>
    <scope>NUCLEOTIDE SEQUENCE [LARGE SCALE GENOMIC DNA]</scope>
    <source>
        <strain evidence="1 2">Foug A</strain>
    </source>
</reference>
<evidence type="ECO:0000313" key="1">
    <source>
        <dbReference type="EMBL" id="KIM57295.1"/>
    </source>
</evidence>
<proteinExistence type="predicted"/>
<dbReference type="AlphaFoldDB" id="A0A0C3D988"/>
<dbReference type="HOGENOM" id="CLU_1251329_0_0_1"/>
<sequence>MDKITSQELEGAIIFDKTSPGPCDKYLGFLIDRIFSDFAVDLPSLDELKVLRSTILSVNSNLAESYPNDSKIPLYNTSTQRWNWPTTAKAIAQPPGNKVPSQEHHIALFFNTIGQALKSKIEAPASQRCWLGTYSTCCMPGNINRAGAYHCKPNVILVEKSDQLTDSISWMSLKVITEYTTQPFKPSMPLVKTLHTKAYLIFLDQPWRRFVLALSIAKQEL</sequence>
<organism evidence="1 2">
    <name type="scientific">Scleroderma citrinum Foug A</name>
    <dbReference type="NCBI Taxonomy" id="1036808"/>
    <lineage>
        <taxon>Eukaryota</taxon>
        <taxon>Fungi</taxon>
        <taxon>Dikarya</taxon>
        <taxon>Basidiomycota</taxon>
        <taxon>Agaricomycotina</taxon>
        <taxon>Agaricomycetes</taxon>
        <taxon>Agaricomycetidae</taxon>
        <taxon>Boletales</taxon>
        <taxon>Sclerodermatineae</taxon>
        <taxon>Sclerodermataceae</taxon>
        <taxon>Scleroderma</taxon>
    </lineage>
</organism>
<evidence type="ECO:0000313" key="2">
    <source>
        <dbReference type="Proteomes" id="UP000053989"/>
    </source>
</evidence>
<dbReference type="EMBL" id="KN822102">
    <property type="protein sequence ID" value="KIM57295.1"/>
    <property type="molecule type" value="Genomic_DNA"/>
</dbReference>
<gene>
    <name evidence="1" type="ORF">SCLCIDRAFT_28908</name>
</gene>
<name>A0A0C3D988_9AGAM</name>
<accession>A0A0C3D988</accession>
<dbReference type="OrthoDB" id="5584477at2759"/>
<protein>
    <submittedName>
        <fullName evidence="1">Uncharacterized protein</fullName>
    </submittedName>
</protein>
<dbReference type="Proteomes" id="UP000053989">
    <property type="component" value="Unassembled WGS sequence"/>
</dbReference>
<reference evidence="2" key="2">
    <citation type="submission" date="2015-01" db="EMBL/GenBank/DDBJ databases">
        <title>Evolutionary Origins and Diversification of the Mycorrhizal Mutualists.</title>
        <authorList>
            <consortium name="DOE Joint Genome Institute"/>
            <consortium name="Mycorrhizal Genomics Consortium"/>
            <person name="Kohler A."/>
            <person name="Kuo A."/>
            <person name="Nagy L.G."/>
            <person name="Floudas D."/>
            <person name="Copeland A."/>
            <person name="Barry K.W."/>
            <person name="Cichocki N."/>
            <person name="Veneault-Fourrey C."/>
            <person name="LaButti K."/>
            <person name="Lindquist E.A."/>
            <person name="Lipzen A."/>
            <person name="Lundell T."/>
            <person name="Morin E."/>
            <person name="Murat C."/>
            <person name="Riley R."/>
            <person name="Ohm R."/>
            <person name="Sun H."/>
            <person name="Tunlid A."/>
            <person name="Henrissat B."/>
            <person name="Grigoriev I.V."/>
            <person name="Hibbett D.S."/>
            <person name="Martin F."/>
        </authorList>
    </citation>
    <scope>NUCLEOTIDE SEQUENCE [LARGE SCALE GENOMIC DNA]</scope>
    <source>
        <strain evidence="2">Foug A</strain>
    </source>
</reference>
<dbReference type="InParanoid" id="A0A0C3D988"/>